<evidence type="ECO:0000256" key="1">
    <source>
        <dbReference type="ARBA" id="ARBA00022536"/>
    </source>
</evidence>
<dbReference type="EMBL" id="JBBPFD010000018">
    <property type="protein sequence ID" value="KAK7888921.1"/>
    <property type="molecule type" value="Genomic_DNA"/>
</dbReference>
<dbReference type="FunFam" id="2.10.25.10:FF:000038">
    <property type="entry name" value="Fibrillin 2"/>
    <property type="match status" value="2"/>
</dbReference>
<accession>A0AAW0NCB0</accession>
<dbReference type="InterPro" id="IPR049883">
    <property type="entry name" value="NOTCH1_EGF-like"/>
</dbReference>
<feature type="domain" description="EGF-like" evidence="7">
    <location>
        <begin position="161"/>
        <end position="203"/>
    </location>
</feature>
<dbReference type="Pfam" id="PF07645">
    <property type="entry name" value="EGF_CA"/>
    <property type="match status" value="2"/>
</dbReference>
<dbReference type="PROSITE" id="PS01187">
    <property type="entry name" value="EGF_CA"/>
    <property type="match status" value="1"/>
</dbReference>
<dbReference type="SUPFAM" id="SSF57184">
    <property type="entry name" value="Growth factor receptor domain"/>
    <property type="match status" value="1"/>
</dbReference>
<dbReference type="SMART" id="SM00179">
    <property type="entry name" value="EGF_CA"/>
    <property type="match status" value="2"/>
</dbReference>
<keyword evidence="4" id="KW-1015">Disulfide bond</keyword>
<gene>
    <name evidence="8" type="ORF">WMY93_024481</name>
</gene>
<dbReference type="InterPro" id="IPR050751">
    <property type="entry name" value="ECM_structural_protein"/>
</dbReference>
<reference evidence="9" key="1">
    <citation type="submission" date="2024-04" db="EMBL/GenBank/DDBJ databases">
        <title>Salinicola lusitanus LLJ914,a marine bacterium isolated from the Okinawa Trough.</title>
        <authorList>
            <person name="Li J."/>
        </authorList>
    </citation>
    <scope>NUCLEOTIDE SEQUENCE [LARGE SCALE GENOMIC DNA]</scope>
</reference>
<dbReference type="InterPro" id="IPR000152">
    <property type="entry name" value="EGF-type_Asp/Asn_hydroxyl_site"/>
</dbReference>
<organism evidence="8 9">
    <name type="scientific">Mugilogobius chulae</name>
    <name type="common">yellowstripe goby</name>
    <dbReference type="NCBI Taxonomy" id="88201"/>
    <lineage>
        <taxon>Eukaryota</taxon>
        <taxon>Metazoa</taxon>
        <taxon>Chordata</taxon>
        <taxon>Craniata</taxon>
        <taxon>Vertebrata</taxon>
        <taxon>Euteleostomi</taxon>
        <taxon>Actinopterygii</taxon>
        <taxon>Neopterygii</taxon>
        <taxon>Teleostei</taxon>
        <taxon>Neoteleostei</taxon>
        <taxon>Acanthomorphata</taxon>
        <taxon>Gobiaria</taxon>
        <taxon>Gobiiformes</taxon>
        <taxon>Gobioidei</taxon>
        <taxon>Gobiidae</taxon>
        <taxon>Gobionellinae</taxon>
        <taxon>Mugilogobius</taxon>
    </lineage>
</organism>
<dbReference type="InterPro" id="IPR009030">
    <property type="entry name" value="Growth_fac_rcpt_cys_sf"/>
</dbReference>
<protein>
    <recommendedName>
        <fullName evidence="7">EGF-like domain-containing protein</fullName>
    </recommendedName>
</protein>
<keyword evidence="3" id="KW-0677">Repeat</keyword>
<proteinExistence type="predicted"/>
<dbReference type="AlphaFoldDB" id="A0AAW0NCB0"/>
<evidence type="ECO:0000313" key="9">
    <source>
        <dbReference type="Proteomes" id="UP001460270"/>
    </source>
</evidence>
<dbReference type="CDD" id="cd00054">
    <property type="entry name" value="EGF_CA"/>
    <property type="match status" value="2"/>
</dbReference>
<evidence type="ECO:0000256" key="5">
    <source>
        <dbReference type="PROSITE-ProRule" id="PRU00076"/>
    </source>
</evidence>
<comment type="caution">
    <text evidence="8">The sequence shown here is derived from an EMBL/GenBank/DDBJ whole genome shotgun (WGS) entry which is preliminary data.</text>
</comment>
<dbReference type="GO" id="GO:0030855">
    <property type="term" value="P:epithelial cell differentiation"/>
    <property type="evidence" value="ECO:0007669"/>
    <property type="project" value="UniProtKB-ARBA"/>
</dbReference>
<sequence>MNHLWSLLSALLLLLSYCQSLSSEENEVLKPVQFNKSLLIENAIGNISETESQTPTNSPTWNTTLTPVKNTSTTLYCPGNQIFLENSTDCGCPFHLVKNGDDCYCPQGFTLTGEMECEDVDECNEEALGPCGPHAICSNTPGSYSCSCLHGYLMGATGCQDIDECGLAKVTGLQACPSNAECKNTIGSFHCFCPLGYVMALNGHVVLM</sequence>
<dbReference type="Proteomes" id="UP001460270">
    <property type="component" value="Unassembled WGS sequence"/>
</dbReference>
<evidence type="ECO:0000256" key="2">
    <source>
        <dbReference type="ARBA" id="ARBA00022729"/>
    </source>
</evidence>
<evidence type="ECO:0000256" key="3">
    <source>
        <dbReference type="ARBA" id="ARBA00022737"/>
    </source>
</evidence>
<dbReference type="PROSITE" id="PS01186">
    <property type="entry name" value="EGF_2"/>
    <property type="match status" value="1"/>
</dbReference>
<feature type="signal peptide" evidence="6">
    <location>
        <begin position="1"/>
        <end position="20"/>
    </location>
</feature>
<dbReference type="InterPro" id="IPR000742">
    <property type="entry name" value="EGF"/>
</dbReference>
<feature type="domain" description="EGF-like" evidence="7">
    <location>
        <begin position="119"/>
        <end position="160"/>
    </location>
</feature>
<dbReference type="PROSITE" id="PS00010">
    <property type="entry name" value="ASX_HYDROXYL"/>
    <property type="match status" value="2"/>
</dbReference>
<feature type="chain" id="PRO_5043586895" description="EGF-like domain-containing protein" evidence="6">
    <location>
        <begin position="21"/>
        <end position="208"/>
    </location>
</feature>
<dbReference type="PROSITE" id="PS50026">
    <property type="entry name" value="EGF_3"/>
    <property type="match status" value="2"/>
</dbReference>
<evidence type="ECO:0000256" key="4">
    <source>
        <dbReference type="ARBA" id="ARBA00023157"/>
    </source>
</evidence>
<dbReference type="Gene3D" id="2.10.25.10">
    <property type="entry name" value="Laminin"/>
    <property type="match status" value="2"/>
</dbReference>
<dbReference type="PANTHER" id="PTHR24034:SF209">
    <property type="entry name" value="EGF-LIKE DOMAIN-CONTAINING PROTEIN"/>
    <property type="match status" value="1"/>
</dbReference>
<comment type="caution">
    <text evidence="5">Lacks conserved residue(s) required for the propagation of feature annotation.</text>
</comment>
<evidence type="ECO:0000256" key="6">
    <source>
        <dbReference type="SAM" id="SignalP"/>
    </source>
</evidence>
<keyword evidence="1 5" id="KW-0245">EGF-like domain</keyword>
<dbReference type="InterPro" id="IPR018097">
    <property type="entry name" value="EGF_Ca-bd_CS"/>
</dbReference>
<name>A0AAW0NCB0_9GOBI</name>
<keyword evidence="2 6" id="KW-0732">Signal</keyword>
<dbReference type="SMART" id="SM00181">
    <property type="entry name" value="EGF"/>
    <property type="match status" value="3"/>
</dbReference>
<dbReference type="PANTHER" id="PTHR24034">
    <property type="entry name" value="EGF-LIKE DOMAIN-CONTAINING PROTEIN"/>
    <property type="match status" value="1"/>
</dbReference>
<dbReference type="GO" id="GO:0005509">
    <property type="term" value="F:calcium ion binding"/>
    <property type="evidence" value="ECO:0007669"/>
    <property type="project" value="InterPro"/>
</dbReference>
<evidence type="ECO:0000313" key="8">
    <source>
        <dbReference type="EMBL" id="KAK7888921.1"/>
    </source>
</evidence>
<keyword evidence="9" id="KW-1185">Reference proteome</keyword>
<dbReference type="InterPro" id="IPR001881">
    <property type="entry name" value="EGF-like_Ca-bd_dom"/>
</dbReference>
<evidence type="ECO:0000259" key="7">
    <source>
        <dbReference type="PROSITE" id="PS50026"/>
    </source>
</evidence>